<keyword evidence="8" id="KW-1133">Transmembrane helix</keyword>
<dbReference type="EMBL" id="QRBE01000003">
    <property type="protein sequence ID" value="RDS82828.1"/>
    <property type="molecule type" value="Genomic_DNA"/>
</dbReference>
<dbReference type="GO" id="GO:0098797">
    <property type="term" value="C:plasma membrane protein complex"/>
    <property type="evidence" value="ECO:0007669"/>
    <property type="project" value="TreeGrafter"/>
</dbReference>
<feature type="domain" description="TonB C-terminal" evidence="10">
    <location>
        <begin position="129"/>
        <end position="222"/>
    </location>
</feature>
<keyword evidence="3" id="KW-0813">Transport</keyword>
<dbReference type="Proteomes" id="UP000254258">
    <property type="component" value="Unassembled WGS sequence"/>
</dbReference>
<dbReference type="PANTHER" id="PTHR33446">
    <property type="entry name" value="PROTEIN TONB-RELATED"/>
    <property type="match status" value="1"/>
</dbReference>
<dbReference type="NCBIfam" id="TIGR01352">
    <property type="entry name" value="tonB_Cterm"/>
    <property type="match status" value="1"/>
</dbReference>
<sequence>MSSASLAVVRRAHPDMVRVTALSAAISLNLAALVFALRPLAPKIADVFASARPTTIDFVEPPPLPHPPPDIVVKPFTKPVPAPAPVHIPITQVQHVVAPIDTTSPIIEPSHDAKPVVAPPSNVAPPSVAPGVVSLTYRSSPLKFPIQAMRMHMQGTVLLRVLVDENGKPIDVVIEHGSGYPLLDKSAREQVLASWQFQAAVIDGHAVKAWARVPVTFALQEM</sequence>
<reference evidence="11 12" key="1">
    <citation type="submission" date="2018-07" db="EMBL/GenBank/DDBJ databases">
        <title>Dyella monticola sp. nov. and Dyella psychrodurans sp. nov. isolated from monsoon evergreen broad-leaved forest soil of Dinghu Mountain, China.</title>
        <authorList>
            <person name="Gao Z."/>
            <person name="Qiu L."/>
        </authorList>
    </citation>
    <scope>NUCLEOTIDE SEQUENCE [LARGE SCALE GENOMIC DNA]</scope>
    <source>
        <strain evidence="11 12">4G-K06</strain>
    </source>
</reference>
<evidence type="ECO:0000256" key="2">
    <source>
        <dbReference type="ARBA" id="ARBA00006555"/>
    </source>
</evidence>
<organism evidence="11 12">
    <name type="scientific">Dyella monticola</name>
    <dbReference type="NCBI Taxonomy" id="1927958"/>
    <lineage>
        <taxon>Bacteria</taxon>
        <taxon>Pseudomonadati</taxon>
        <taxon>Pseudomonadota</taxon>
        <taxon>Gammaproteobacteria</taxon>
        <taxon>Lysobacterales</taxon>
        <taxon>Rhodanobacteraceae</taxon>
        <taxon>Dyella</taxon>
    </lineage>
</organism>
<evidence type="ECO:0000256" key="6">
    <source>
        <dbReference type="ARBA" id="ARBA00022692"/>
    </source>
</evidence>
<evidence type="ECO:0000256" key="8">
    <source>
        <dbReference type="ARBA" id="ARBA00022989"/>
    </source>
</evidence>
<dbReference type="PANTHER" id="PTHR33446:SF2">
    <property type="entry name" value="PROTEIN TONB"/>
    <property type="match status" value="1"/>
</dbReference>
<comment type="subcellular location">
    <subcellularLocation>
        <location evidence="1">Cell inner membrane</location>
        <topology evidence="1">Single-pass membrane protein</topology>
        <orientation evidence="1">Periplasmic side</orientation>
    </subcellularLocation>
</comment>
<dbReference type="PROSITE" id="PS52015">
    <property type="entry name" value="TONB_CTD"/>
    <property type="match status" value="1"/>
</dbReference>
<keyword evidence="7" id="KW-0653">Protein transport</keyword>
<name>A0A370X362_9GAMM</name>
<keyword evidence="4" id="KW-1003">Cell membrane</keyword>
<dbReference type="GO" id="GO:0031992">
    <property type="term" value="F:energy transducer activity"/>
    <property type="evidence" value="ECO:0007669"/>
    <property type="project" value="TreeGrafter"/>
</dbReference>
<dbReference type="GO" id="GO:0015031">
    <property type="term" value="P:protein transport"/>
    <property type="evidence" value="ECO:0007669"/>
    <property type="project" value="UniProtKB-KW"/>
</dbReference>
<dbReference type="AlphaFoldDB" id="A0A370X362"/>
<evidence type="ECO:0000256" key="5">
    <source>
        <dbReference type="ARBA" id="ARBA00022519"/>
    </source>
</evidence>
<protein>
    <submittedName>
        <fullName evidence="11">Energy transducer TonB</fullName>
    </submittedName>
</protein>
<dbReference type="RefSeq" id="WP_115494740.1">
    <property type="nucleotide sequence ID" value="NZ_QRBE01000003.1"/>
</dbReference>
<evidence type="ECO:0000256" key="3">
    <source>
        <dbReference type="ARBA" id="ARBA00022448"/>
    </source>
</evidence>
<dbReference type="InterPro" id="IPR051045">
    <property type="entry name" value="TonB-dependent_transducer"/>
</dbReference>
<evidence type="ECO:0000256" key="9">
    <source>
        <dbReference type="ARBA" id="ARBA00023136"/>
    </source>
</evidence>
<gene>
    <name evidence="11" type="ORF">DWU98_06685</name>
</gene>
<dbReference type="InterPro" id="IPR006260">
    <property type="entry name" value="TonB/TolA_C"/>
</dbReference>
<evidence type="ECO:0000256" key="7">
    <source>
        <dbReference type="ARBA" id="ARBA00022927"/>
    </source>
</evidence>
<dbReference type="GO" id="GO:0055085">
    <property type="term" value="P:transmembrane transport"/>
    <property type="evidence" value="ECO:0007669"/>
    <property type="project" value="InterPro"/>
</dbReference>
<dbReference type="SUPFAM" id="SSF74653">
    <property type="entry name" value="TolA/TonB C-terminal domain"/>
    <property type="match status" value="1"/>
</dbReference>
<evidence type="ECO:0000313" key="12">
    <source>
        <dbReference type="Proteomes" id="UP000254258"/>
    </source>
</evidence>
<comment type="caution">
    <text evidence="11">The sequence shown here is derived from an EMBL/GenBank/DDBJ whole genome shotgun (WGS) entry which is preliminary data.</text>
</comment>
<keyword evidence="9" id="KW-0472">Membrane</keyword>
<evidence type="ECO:0000313" key="11">
    <source>
        <dbReference type="EMBL" id="RDS82828.1"/>
    </source>
</evidence>
<dbReference type="InterPro" id="IPR037682">
    <property type="entry name" value="TonB_C"/>
</dbReference>
<proteinExistence type="inferred from homology"/>
<keyword evidence="12" id="KW-1185">Reference proteome</keyword>
<evidence type="ECO:0000256" key="4">
    <source>
        <dbReference type="ARBA" id="ARBA00022475"/>
    </source>
</evidence>
<keyword evidence="6" id="KW-0812">Transmembrane</keyword>
<comment type="similarity">
    <text evidence="2">Belongs to the TonB family.</text>
</comment>
<dbReference type="Pfam" id="PF03544">
    <property type="entry name" value="TonB_C"/>
    <property type="match status" value="1"/>
</dbReference>
<evidence type="ECO:0000256" key="1">
    <source>
        <dbReference type="ARBA" id="ARBA00004383"/>
    </source>
</evidence>
<dbReference type="OrthoDB" id="9792439at2"/>
<keyword evidence="5" id="KW-0997">Cell inner membrane</keyword>
<dbReference type="Gene3D" id="3.30.1150.10">
    <property type="match status" value="1"/>
</dbReference>
<accession>A0A370X362</accession>
<evidence type="ECO:0000259" key="10">
    <source>
        <dbReference type="PROSITE" id="PS52015"/>
    </source>
</evidence>